<gene>
    <name evidence="2" type="ORF">PC110_g23228</name>
</gene>
<dbReference type="OrthoDB" id="117762at2759"/>
<dbReference type="PANTHER" id="PTHR37984:SF5">
    <property type="entry name" value="PROTEIN NYNRIN-LIKE"/>
    <property type="match status" value="1"/>
</dbReference>
<dbReference type="STRING" id="29920.A0A329R7D7"/>
<name>A0A329R7D7_9STRA</name>
<keyword evidence="3" id="KW-1185">Reference proteome</keyword>
<organism evidence="2 3">
    <name type="scientific">Phytophthora cactorum</name>
    <dbReference type="NCBI Taxonomy" id="29920"/>
    <lineage>
        <taxon>Eukaryota</taxon>
        <taxon>Sar</taxon>
        <taxon>Stramenopiles</taxon>
        <taxon>Oomycota</taxon>
        <taxon>Peronosporomycetes</taxon>
        <taxon>Peronosporales</taxon>
        <taxon>Peronosporaceae</taxon>
        <taxon>Phytophthora</taxon>
    </lineage>
</organism>
<dbReference type="SUPFAM" id="SSF53098">
    <property type="entry name" value="Ribonuclease H-like"/>
    <property type="match status" value="1"/>
</dbReference>
<dbReference type="EMBL" id="MJFZ01003046">
    <property type="protein sequence ID" value="RAW20330.1"/>
    <property type="molecule type" value="Genomic_DNA"/>
</dbReference>
<feature type="domain" description="Integrase catalytic" evidence="1">
    <location>
        <begin position="1"/>
        <end position="52"/>
    </location>
</feature>
<sequence>HGVSERLLSDRASNITSNLARSLYETLGIKKLFGSAYHPQTQGRVERFNGTLLGLGDTPFFSLYGRDPVLPIDLAFLNTGKDWKSNEVAMYRRKLYHSLRNSRRLVERQLIKAEDRYEKRLDKQVRATYAEGDAVWVYQFFRARLGERKTKKLAFSWHGPYLIVGQVGENAYMVTIPSHPSKIVTVNVNRLKRFRGR</sequence>
<accession>A0A329R7D7</accession>
<dbReference type="InterPro" id="IPR001584">
    <property type="entry name" value="Integrase_cat-core"/>
</dbReference>
<dbReference type="VEuPathDB" id="FungiDB:PC110_g23228"/>
<dbReference type="PROSITE" id="PS50994">
    <property type="entry name" value="INTEGRASE"/>
    <property type="match status" value="1"/>
</dbReference>
<dbReference type="InterPro" id="IPR012337">
    <property type="entry name" value="RNaseH-like_sf"/>
</dbReference>
<feature type="non-terminal residue" evidence="2">
    <location>
        <position position="1"/>
    </location>
</feature>
<dbReference type="GO" id="GO:0015074">
    <property type="term" value="P:DNA integration"/>
    <property type="evidence" value="ECO:0007669"/>
    <property type="project" value="InterPro"/>
</dbReference>
<reference evidence="2 3" key="1">
    <citation type="submission" date="2018-01" db="EMBL/GenBank/DDBJ databases">
        <title>Draft genome of the strawberry crown rot pathogen Phytophthora cactorum.</title>
        <authorList>
            <person name="Armitage A.D."/>
            <person name="Lysoe E."/>
            <person name="Nellist C.F."/>
            <person name="Harrison R.J."/>
            <person name="Brurberg M.B."/>
        </authorList>
    </citation>
    <scope>NUCLEOTIDE SEQUENCE [LARGE SCALE GENOMIC DNA]</scope>
    <source>
        <strain evidence="2 3">10300</strain>
    </source>
</reference>
<evidence type="ECO:0000259" key="1">
    <source>
        <dbReference type="PROSITE" id="PS50994"/>
    </source>
</evidence>
<dbReference type="PANTHER" id="PTHR37984">
    <property type="entry name" value="PROTEIN CBG26694"/>
    <property type="match status" value="1"/>
</dbReference>
<evidence type="ECO:0000313" key="2">
    <source>
        <dbReference type="EMBL" id="RAW20330.1"/>
    </source>
</evidence>
<dbReference type="Gene3D" id="3.30.420.10">
    <property type="entry name" value="Ribonuclease H-like superfamily/Ribonuclease H"/>
    <property type="match status" value="1"/>
</dbReference>
<dbReference type="GO" id="GO:0003676">
    <property type="term" value="F:nucleic acid binding"/>
    <property type="evidence" value="ECO:0007669"/>
    <property type="project" value="InterPro"/>
</dbReference>
<dbReference type="AlphaFoldDB" id="A0A329R7D7"/>
<dbReference type="InterPro" id="IPR050951">
    <property type="entry name" value="Retrovirus_Pol_polyprotein"/>
</dbReference>
<proteinExistence type="predicted"/>
<evidence type="ECO:0000313" key="3">
    <source>
        <dbReference type="Proteomes" id="UP000251314"/>
    </source>
</evidence>
<dbReference type="InterPro" id="IPR036397">
    <property type="entry name" value="RNaseH_sf"/>
</dbReference>
<dbReference type="Pfam" id="PF24626">
    <property type="entry name" value="SH3_Tf2-1"/>
    <property type="match status" value="1"/>
</dbReference>
<dbReference type="InterPro" id="IPR056924">
    <property type="entry name" value="SH3_Tf2-1"/>
</dbReference>
<comment type="caution">
    <text evidence="2">The sequence shown here is derived from an EMBL/GenBank/DDBJ whole genome shotgun (WGS) entry which is preliminary data.</text>
</comment>
<protein>
    <recommendedName>
        <fullName evidence="1">Integrase catalytic domain-containing protein</fullName>
    </recommendedName>
</protein>
<dbReference type="Proteomes" id="UP000251314">
    <property type="component" value="Unassembled WGS sequence"/>
</dbReference>